<evidence type="ECO:0000256" key="8">
    <source>
        <dbReference type="ARBA" id="ARBA00037173"/>
    </source>
</evidence>
<dbReference type="PRINTS" id="PR01182">
    <property type="entry name" value="ORNDCRBXLASE"/>
</dbReference>
<dbReference type="Pfam" id="PF00278">
    <property type="entry name" value="Orn_DAP_Arg_deC"/>
    <property type="match status" value="1"/>
</dbReference>
<dbReference type="Gene3D" id="3.20.20.10">
    <property type="entry name" value="Alanine racemase"/>
    <property type="match status" value="1"/>
</dbReference>
<dbReference type="Pfam" id="PF02784">
    <property type="entry name" value="Orn_Arg_deC_N"/>
    <property type="match status" value="1"/>
</dbReference>
<keyword evidence="4" id="KW-0620">Polyamine biosynthesis</keyword>
<evidence type="ECO:0000256" key="10">
    <source>
        <dbReference type="ARBA" id="ARBA00049127"/>
    </source>
</evidence>
<comment type="pathway">
    <text evidence="6">Amine and polyamine biosynthesis; putrescine biosynthesis via L-ornithine pathway; putrescine from L-ornithine: step 1/1.</text>
</comment>
<comment type="function">
    <text evidence="8">Catalyzes the first and rate-limiting step of polyamine biosynthesis that converts ornithine into putrescine, which is the precursor for the polyamines, spermidine and spermine. Polyamines are essential for cell proliferation and are implicated in cellular processes, ranging from DNA replication to apoptosis.</text>
</comment>
<evidence type="ECO:0000259" key="12">
    <source>
        <dbReference type="Pfam" id="PF00278"/>
    </source>
</evidence>
<evidence type="ECO:0000259" key="13">
    <source>
        <dbReference type="Pfam" id="PF02784"/>
    </source>
</evidence>
<reference evidence="14 15" key="1">
    <citation type="submission" date="2021-06" db="EMBL/GenBank/DDBJ databases">
        <title>A haploid diamondback moth (Plutella xylostella L.) genome assembly resolves 31 chromosomes and identifies a diamide resistance mutation.</title>
        <authorList>
            <person name="Ward C.M."/>
            <person name="Perry K.D."/>
            <person name="Baker G."/>
            <person name="Powis K."/>
            <person name="Heckel D.G."/>
            <person name="Baxter S.W."/>
        </authorList>
    </citation>
    <scope>NUCLEOTIDE SEQUENCE [LARGE SCALE GENOMIC DNA]</scope>
    <source>
        <strain evidence="14 15">LV</strain>
        <tissue evidence="14">Single pupa</tissue>
    </source>
</reference>
<dbReference type="InterPro" id="IPR022643">
    <property type="entry name" value="De-COase2_C"/>
</dbReference>
<dbReference type="SUPFAM" id="SSF50621">
    <property type="entry name" value="Alanine racemase C-terminal domain-like"/>
    <property type="match status" value="1"/>
</dbReference>
<evidence type="ECO:0000256" key="5">
    <source>
        <dbReference type="ARBA" id="ARBA00023239"/>
    </source>
</evidence>
<evidence type="ECO:0000256" key="11">
    <source>
        <dbReference type="RuleBase" id="RU003737"/>
    </source>
</evidence>
<evidence type="ECO:0000256" key="4">
    <source>
        <dbReference type="ARBA" id="ARBA00023115"/>
    </source>
</evidence>
<keyword evidence="15" id="KW-1185">Reference proteome</keyword>
<feature type="domain" description="Orn/DAP/Arg decarboxylase 2 N-terminal" evidence="13">
    <location>
        <begin position="39"/>
        <end position="272"/>
    </location>
</feature>
<dbReference type="PROSITE" id="PS00878">
    <property type="entry name" value="ODR_DC_2_1"/>
    <property type="match status" value="1"/>
</dbReference>
<feature type="domain" description="Orn/DAP/Arg decarboxylase 2 C-terminal" evidence="12">
    <location>
        <begin position="273"/>
        <end position="371"/>
    </location>
</feature>
<dbReference type="InterPro" id="IPR009006">
    <property type="entry name" value="Ala_racemase/Decarboxylase_C"/>
</dbReference>
<evidence type="ECO:0000256" key="6">
    <source>
        <dbReference type="ARBA" id="ARBA00034115"/>
    </source>
</evidence>
<evidence type="ECO:0000256" key="1">
    <source>
        <dbReference type="ARBA" id="ARBA00001933"/>
    </source>
</evidence>
<dbReference type="InterPro" id="IPR022653">
    <property type="entry name" value="De-COase2_pyr-phos_BS"/>
</dbReference>
<organism evidence="14 15">
    <name type="scientific">Plutella xylostella</name>
    <name type="common">Diamondback moth</name>
    <name type="synonym">Plutella maculipennis</name>
    <dbReference type="NCBI Taxonomy" id="51655"/>
    <lineage>
        <taxon>Eukaryota</taxon>
        <taxon>Metazoa</taxon>
        <taxon>Ecdysozoa</taxon>
        <taxon>Arthropoda</taxon>
        <taxon>Hexapoda</taxon>
        <taxon>Insecta</taxon>
        <taxon>Pterygota</taxon>
        <taxon>Neoptera</taxon>
        <taxon>Endopterygota</taxon>
        <taxon>Lepidoptera</taxon>
        <taxon>Glossata</taxon>
        <taxon>Ditrysia</taxon>
        <taxon>Yponomeutoidea</taxon>
        <taxon>Plutellidae</taxon>
        <taxon>Plutella</taxon>
    </lineage>
</organism>
<evidence type="ECO:0000256" key="9">
    <source>
        <dbReference type="ARBA" id="ARBA00046672"/>
    </source>
</evidence>
<dbReference type="EC" id="4.1.1.17" evidence="7"/>
<comment type="cofactor">
    <cofactor evidence="1">
        <name>pyridoxal 5'-phosphate</name>
        <dbReference type="ChEBI" id="CHEBI:597326"/>
    </cofactor>
</comment>
<comment type="catalytic activity">
    <reaction evidence="10">
        <text>L-ornithine + H(+) = putrescine + CO2</text>
        <dbReference type="Rhea" id="RHEA:22964"/>
        <dbReference type="ChEBI" id="CHEBI:15378"/>
        <dbReference type="ChEBI" id="CHEBI:16526"/>
        <dbReference type="ChEBI" id="CHEBI:46911"/>
        <dbReference type="ChEBI" id="CHEBI:326268"/>
        <dbReference type="EC" id="4.1.1.17"/>
    </reaction>
</comment>
<protein>
    <recommendedName>
        <fullName evidence="7">ornithine decarboxylase</fullName>
        <ecNumber evidence="7">4.1.1.17</ecNumber>
    </recommendedName>
</protein>
<accession>A0ABQ7Q6J6</accession>
<dbReference type="CDD" id="cd00622">
    <property type="entry name" value="PLPDE_III_ODC"/>
    <property type="match status" value="1"/>
</dbReference>
<dbReference type="InterPro" id="IPR002433">
    <property type="entry name" value="Orn_de-COase"/>
</dbReference>
<proteinExistence type="inferred from homology"/>
<dbReference type="InterPro" id="IPR029066">
    <property type="entry name" value="PLP-binding_barrel"/>
</dbReference>
<evidence type="ECO:0000256" key="7">
    <source>
        <dbReference type="ARBA" id="ARBA00034138"/>
    </source>
</evidence>
<dbReference type="PANTHER" id="PTHR11482:SF6">
    <property type="entry name" value="ORNITHINE DECARBOXYLASE 1-RELATED"/>
    <property type="match status" value="1"/>
</dbReference>
<dbReference type="PANTHER" id="PTHR11482">
    <property type="entry name" value="ARGININE/DIAMINOPIMELATE/ORNITHINE DECARBOXYLASE"/>
    <property type="match status" value="1"/>
</dbReference>
<evidence type="ECO:0000313" key="14">
    <source>
        <dbReference type="EMBL" id="KAG7300865.1"/>
    </source>
</evidence>
<dbReference type="SUPFAM" id="SSF51419">
    <property type="entry name" value="PLP-binding barrel"/>
    <property type="match status" value="1"/>
</dbReference>
<evidence type="ECO:0000256" key="2">
    <source>
        <dbReference type="ARBA" id="ARBA00008872"/>
    </source>
</evidence>
<gene>
    <name evidence="14" type="ORF">JYU34_015205</name>
</gene>
<comment type="similarity">
    <text evidence="2 11">Belongs to the Orn/Lys/Arg decarboxylase class-II family.</text>
</comment>
<keyword evidence="3" id="KW-0663">Pyridoxal phosphate</keyword>
<dbReference type="Proteomes" id="UP000823941">
    <property type="component" value="Chromosome 20"/>
</dbReference>
<comment type="subunit">
    <text evidence="9">Homodimer. Only the dimer is catalytically active, as the active sites are constructed of residues from both monomers.</text>
</comment>
<comment type="caution">
    <text evidence="14">The sequence shown here is derived from an EMBL/GenBank/DDBJ whole genome shotgun (WGS) entry which is preliminary data.</text>
</comment>
<dbReference type="PRINTS" id="PR01179">
    <property type="entry name" value="ODADCRBXLASE"/>
</dbReference>
<evidence type="ECO:0000313" key="15">
    <source>
        <dbReference type="Proteomes" id="UP000823941"/>
    </source>
</evidence>
<dbReference type="Gene3D" id="2.40.37.10">
    <property type="entry name" value="Lyase, Ornithine Decarboxylase, Chain A, domain 1"/>
    <property type="match status" value="1"/>
</dbReference>
<dbReference type="InterPro" id="IPR022644">
    <property type="entry name" value="De-COase2_N"/>
</dbReference>
<name>A0ABQ7Q6J6_PLUXY</name>
<dbReference type="InterPro" id="IPR000183">
    <property type="entry name" value="Orn/DAP/Arg_de-COase"/>
</dbReference>
<sequence length="432" mass="48368">MIRGCDTITRTPVHRDPKSVIKEIVASGCQEEPFYVGDLGEVVRRWQKWNHLMPRIKPYYAVKCNNDKMLLSTLAALGAGFDCASQQEIKMVRTLGVSSDRIIFAQPVKMVSHISYASAVNVERMTFDSEMELKKIKQHMPHAKLVIRIRSDALKADHPLGIKFGCDPITEAPKLLEIAAQMDLQVIGVSFHVGSGVQEFESYGRAMRRAAEVFHKADSLGHCCTLLDIGGGFPGTRDNSIEKIAYVVNKELEISFPDDIEVISEPGQYFAAAPFTLAVMVYSIKQVSCEFEHEKAKTSTMYFINDGVYGSFGDRIYDSKQYFPELLQPRPSTPEPCSIWGPTADALDLVVPATDLPRLRVGDWLLFRDMGAYSMVLARTFNGCPVPVVKMYYVEEELWCSDRNLMMMNSSAAAPILLEPNDKLMLIEGVNE</sequence>
<evidence type="ECO:0000256" key="3">
    <source>
        <dbReference type="ARBA" id="ARBA00022898"/>
    </source>
</evidence>
<keyword evidence="5" id="KW-0456">Lyase</keyword>
<dbReference type="EMBL" id="JAHIBW010000020">
    <property type="protein sequence ID" value="KAG7300865.1"/>
    <property type="molecule type" value="Genomic_DNA"/>
</dbReference>